<feature type="domain" description="ANTAR" evidence="3">
    <location>
        <begin position="139"/>
        <end position="200"/>
    </location>
</feature>
<reference evidence="4 5" key="1">
    <citation type="journal article" date="2019" name="Int. J. Syst. Evol. Microbiol.">
        <title>Streptomyces cadmiisoli sp. nov., a novel actinomycete isolated from cadmium-contaminated soil.</title>
        <authorList>
            <person name="Li K."/>
            <person name="Tang X."/>
            <person name="Zhao J."/>
            <person name="Guo Y."/>
            <person name="Tang Y."/>
            <person name="Gao J."/>
        </authorList>
    </citation>
    <scope>NUCLEOTIDE SEQUENCE [LARGE SCALE GENOMIC DNA]</scope>
    <source>
        <strain evidence="4 5">ZFG47</strain>
    </source>
</reference>
<accession>A0A2Z4ITW8</accession>
<gene>
    <name evidence="4" type="ORF">DN051_05780</name>
</gene>
<dbReference type="PANTHER" id="PTHR33495:SF2">
    <property type="entry name" value="ANTI-SIGMA FACTOR ANTAGONIST TM_1081-RELATED"/>
    <property type="match status" value="1"/>
</dbReference>
<dbReference type="PROSITE" id="PS50801">
    <property type="entry name" value="STAS"/>
    <property type="match status" value="1"/>
</dbReference>
<dbReference type="Proteomes" id="UP000249616">
    <property type="component" value="Chromosome"/>
</dbReference>
<evidence type="ECO:0000313" key="5">
    <source>
        <dbReference type="Proteomes" id="UP000249616"/>
    </source>
</evidence>
<dbReference type="PROSITE" id="PS50921">
    <property type="entry name" value="ANTAR"/>
    <property type="match status" value="1"/>
</dbReference>
<dbReference type="InterPro" id="IPR005561">
    <property type="entry name" value="ANTAR"/>
</dbReference>
<dbReference type="SUPFAM" id="SSF52172">
    <property type="entry name" value="CheY-like"/>
    <property type="match status" value="1"/>
</dbReference>
<dbReference type="RefSeq" id="WP_079000405.1">
    <property type="nucleotide sequence ID" value="NZ_CP030073.1"/>
</dbReference>
<sequence length="236" mass="24773">MPEPAFSAQSPQGDPPARTGTDGTSAVRRPRPLSIGLRADGTRTVVVVRGELDLQLADELHAALRAALTGAPDGVDLDLGGVGFCDCSTLNVLLALREQAVAEGKSVTVRALGPVVERLFTLTGTLPLFLPAGPDGTGEHSLGAEVVQLRRAMLTRPTIDLARGVLMATFGLSPQDAWHVLVTVSQNTNTKLHRLAEDLVTAVQGEPLSEPVRREVADAVDRLSSLTEEPGEPDGA</sequence>
<dbReference type="InterPro" id="IPR002645">
    <property type="entry name" value="STAS_dom"/>
</dbReference>
<evidence type="ECO:0000259" key="3">
    <source>
        <dbReference type="PROSITE" id="PS50921"/>
    </source>
</evidence>
<dbReference type="InterPro" id="IPR058548">
    <property type="entry name" value="MlaB-like_STAS"/>
</dbReference>
<dbReference type="CDD" id="cd07043">
    <property type="entry name" value="STAS_anti-anti-sigma_factors"/>
    <property type="match status" value="1"/>
</dbReference>
<evidence type="ECO:0000256" key="1">
    <source>
        <dbReference type="SAM" id="MobiDB-lite"/>
    </source>
</evidence>
<name>A0A2Z4ITW8_9ACTN</name>
<dbReference type="Gene3D" id="3.30.750.24">
    <property type="entry name" value="STAS domain"/>
    <property type="match status" value="1"/>
</dbReference>
<dbReference type="InterPro" id="IPR036388">
    <property type="entry name" value="WH-like_DNA-bd_sf"/>
</dbReference>
<dbReference type="InterPro" id="IPR036513">
    <property type="entry name" value="STAS_dom_sf"/>
</dbReference>
<dbReference type="GO" id="GO:0003723">
    <property type="term" value="F:RNA binding"/>
    <property type="evidence" value="ECO:0007669"/>
    <property type="project" value="InterPro"/>
</dbReference>
<dbReference type="KEGG" id="scad:DN051_05780"/>
<dbReference type="Pfam" id="PF03861">
    <property type="entry name" value="ANTAR"/>
    <property type="match status" value="1"/>
</dbReference>
<dbReference type="AlphaFoldDB" id="A0A2Z4ITW8"/>
<evidence type="ECO:0000259" key="2">
    <source>
        <dbReference type="PROSITE" id="PS50801"/>
    </source>
</evidence>
<dbReference type="SUPFAM" id="SSF52091">
    <property type="entry name" value="SpoIIaa-like"/>
    <property type="match status" value="1"/>
</dbReference>
<dbReference type="GeneID" id="32595597"/>
<dbReference type="Pfam" id="PF13466">
    <property type="entry name" value="STAS_2"/>
    <property type="match status" value="1"/>
</dbReference>
<organism evidence="4 5">
    <name type="scientific">Streptomyces cadmiisoli</name>
    <dbReference type="NCBI Taxonomy" id="2184053"/>
    <lineage>
        <taxon>Bacteria</taxon>
        <taxon>Bacillati</taxon>
        <taxon>Actinomycetota</taxon>
        <taxon>Actinomycetes</taxon>
        <taxon>Kitasatosporales</taxon>
        <taxon>Streptomycetaceae</taxon>
        <taxon>Streptomyces</taxon>
        <taxon>Streptomyces aurantiacus group</taxon>
    </lineage>
</organism>
<dbReference type="EMBL" id="CP030073">
    <property type="protein sequence ID" value="AWW36204.1"/>
    <property type="molecule type" value="Genomic_DNA"/>
</dbReference>
<feature type="domain" description="STAS" evidence="2">
    <location>
        <begin position="45"/>
        <end position="124"/>
    </location>
</feature>
<feature type="region of interest" description="Disordered" evidence="1">
    <location>
        <begin position="1"/>
        <end position="30"/>
    </location>
</feature>
<dbReference type="InterPro" id="IPR011006">
    <property type="entry name" value="CheY-like_superfamily"/>
</dbReference>
<dbReference type="SMART" id="SM01012">
    <property type="entry name" value="ANTAR"/>
    <property type="match status" value="1"/>
</dbReference>
<dbReference type="Gene3D" id="1.10.10.10">
    <property type="entry name" value="Winged helix-like DNA-binding domain superfamily/Winged helix DNA-binding domain"/>
    <property type="match status" value="1"/>
</dbReference>
<keyword evidence="5" id="KW-1185">Reference proteome</keyword>
<evidence type="ECO:0000313" key="4">
    <source>
        <dbReference type="EMBL" id="AWW36204.1"/>
    </source>
</evidence>
<dbReference type="GO" id="GO:0043856">
    <property type="term" value="F:anti-sigma factor antagonist activity"/>
    <property type="evidence" value="ECO:0007669"/>
    <property type="project" value="TreeGrafter"/>
</dbReference>
<dbReference type="PANTHER" id="PTHR33495">
    <property type="entry name" value="ANTI-SIGMA FACTOR ANTAGONIST TM_1081-RELATED-RELATED"/>
    <property type="match status" value="1"/>
</dbReference>
<protein>
    <submittedName>
        <fullName evidence="4">STAS domain-containing protein</fullName>
    </submittedName>
</protein>
<proteinExistence type="predicted"/>